<dbReference type="PANTHER" id="PTHR10559">
    <property type="entry name" value="TRANSCOBALAMIN-1/GASTRIC INTRINSIC FACTOR"/>
    <property type="match status" value="1"/>
</dbReference>
<keyword evidence="1" id="KW-1133">Transmembrane helix</keyword>
<dbReference type="GO" id="GO:0015889">
    <property type="term" value="P:cobalamin transport"/>
    <property type="evidence" value="ECO:0007669"/>
    <property type="project" value="TreeGrafter"/>
</dbReference>
<protein>
    <submittedName>
        <fullName evidence="2">Uncharacterized protein</fullName>
    </submittedName>
</protein>
<feature type="transmembrane region" description="Helical" evidence="1">
    <location>
        <begin position="12"/>
        <end position="33"/>
    </location>
</feature>
<name>A0AAD9P7Z4_RIDPI</name>
<reference evidence="2" key="1">
    <citation type="journal article" date="2023" name="Mol. Biol. Evol.">
        <title>Third-Generation Sequencing Reveals the Adaptive Role of the Epigenome in Three Deep-Sea Polychaetes.</title>
        <authorList>
            <person name="Perez M."/>
            <person name="Aroh O."/>
            <person name="Sun Y."/>
            <person name="Lan Y."/>
            <person name="Juniper S.K."/>
            <person name="Young C.R."/>
            <person name="Angers B."/>
            <person name="Qian P.Y."/>
        </authorList>
    </citation>
    <scope>NUCLEOTIDE SEQUENCE</scope>
    <source>
        <strain evidence="2">R07B-5</strain>
    </source>
</reference>
<proteinExistence type="predicted"/>
<keyword evidence="1" id="KW-0812">Transmembrane</keyword>
<dbReference type="GO" id="GO:0031419">
    <property type="term" value="F:cobalamin binding"/>
    <property type="evidence" value="ECO:0007669"/>
    <property type="project" value="TreeGrafter"/>
</dbReference>
<comment type="caution">
    <text evidence="2">The sequence shown here is derived from an EMBL/GenBank/DDBJ whole genome shotgun (WGS) entry which is preliminary data.</text>
</comment>
<gene>
    <name evidence="2" type="ORF">NP493_95g01028</name>
</gene>
<evidence type="ECO:0000313" key="2">
    <source>
        <dbReference type="EMBL" id="KAK2189845.1"/>
    </source>
</evidence>
<dbReference type="Gene3D" id="2.170.130.30">
    <property type="match status" value="2"/>
</dbReference>
<dbReference type="Proteomes" id="UP001209878">
    <property type="component" value="Unassembled WGS sequence"/>
</dbReference>
<dbReference type="AlphaFoldDB" id="A0AAD9P7Z4"/>
<accession>A0AAD9P7Z4</accession>
<dbReference type="EMBL" id="JAODUO010000095">
    <property type="protein sequence ID" value="KAK2189845.1"/>
    <property type="molecule type" value="Genomic_DNA"/>
</dbReference>
<evidence type="ECO:0000256" key="1">
    <source>
        <dbReference type="SAM" id="Phobius"/>
    </source>
</evidence>
<dbReference type="InterPro" id="IPR051588">
    <property type="entry name" value="Cobalamin_Transport"/>
</dbReference>
<keyword evidence="1" id="KW-0472">Membrane</keyword>
<dbReference type="PANTHER" id="PTHR10559:SF18">
    <property type="entry name" value="TRANSCOBALAMIN II"/>
    <property type="match status" value="1"/>
</dbReference>
<evidence type="ECO:0000313" key="3">
    <source>
        <dbReference type="Proteomes" id="UP001209878"/>
    </source>
</evidence>
<dbReference type="GO" id="GO:0005615">
    <property type="term" value="C:extracellular space"/>
    <property type="evidence" value="ECO:0007669"/>
    <property type="project" value="TreeGrafter"/>
</dbReference>
<sequence>MGKKGGCSCQTALLIVAGVIVVGMAFFVVGFLVSQYVLSSDSDSDAAAVVTRTTHAPSAASTTPPPSGSLISIVFTFENIVTNDKREFRATTDFNTTRKTAYEIMRDIEKTDTRFRFTTQEHKAFGHYVTHVRGVKSDWDAEKTYWAFLKRTDGVDCTLSQGVSSYIPADGEHLVLSLVKSPNNLKSCASLAKTTTPPPEMITIVYTVESNHSTNAADAVFPASLTWNTPRKIFLQIMEDVQAANHTSFRFGVDANQTVTVIQSSLATADVHWMLLYRNATSDCTITEGVSVYIPANNDHLVLSLEEPDAHLRC</sequence>
<keyword evidence="3" id="KW-1185">Reference proteome</keyword>
<organism evidence="2 3">
    <name type="scientific">Ridgeia piscesae</name>
    <name type="common">Tubeworm</name>
    <dbReference type="NCBI Taxonomy" id="27915"/>
    <lineage>
        <taxon>Eukaryota</taxon>
        <taxon>Metazoa</taxon>
        <taxon>Spiralia</taxon>
        <taxon>Lophotrochozoa</taxon>
        <taxon>Annelida</taxon>
        <taxon>Polychaeta</taxon>
        <taxon>Sedentaria</taxon>
        <taxon>Canalipalpata</taxon>
        <taxon>Sabellida</taxon>
        <taxon>Siboglinidae</taxon>
        <taxon>Ridgeia</taxon>
    </lineage>
</organism>